<reference evidence="3 4" key="1">
    <citation type="submission" date="2020-08" db="EMBL/GenBank/DDBJ databases">
        <title>Genomic Encyclopedia of Type Strains, Phase IV (KMG-IV): sequencing the most valuable type-strain genomes for metagenomic binning, comparative biology and taxonomic classification.</title>
        <authorList>
            <person name="Goeker M."/>
        </authorList>
    </citation>
    <scope>NUCLEOTIDE SEQUENCE [LARGE SCALE GENOMIC DNA]</scope>
    <source>
        <strain evidence="3 4">DSM 105137</strain>
    </source>
</reference>
<dbReference type="Gene3D" id="2.120.10.70">
    <property type="entry name" value="Fucose-specific lectin"/>
    <property type="match status" value="2"/>
</dbReference>
<dbReference type="InterPro" id="IPR009003">
    <property type="entry name" value="Peptidase_S1_PA"/>
</dbReference>
<dbReference type="GO" id="GO:0006508">
    <property type="term" value="P:proteolysis"/>
    <property type="evidence" value="ECO:0007669"/>
    <property type="project" value="InterPro"/>
</dbReference>
<name>A0A840E6G0_9BACT</name>
<evidence type="ECO:0000313" key="3">
    <source>
        <dbReference type="EMBL" id="MBB4080640.1"/>
    </source>
</evidence>
<feature type="domain" description="PLL-like beta propeller" evidence="2">
    <location>
        <begin position="453"/>
        <end position="736"/>
    </location>
</feature>
<dbReference type="PANTHER" id="PTHR36234:SF5">
    <property type="entry name" value="LYSYL ENDOPEPTIDASE"/>
    <property type="match status" value="1"/>
</dbReference>
<accession>A0A840E6G0</accession>
<dbReference type="EMBL" id="JACIFF010000009">
    <property type="protein sequence ID" value="MBB4080640.1"/>
    <property type="molecule type" value="Genomic_DNA"/>
</dbReference>
<gene>
    <name evidence="3" type="ORF">GGR28_003275</name>
</gene>
<dbReference type="Proteomes" id="UP000576209">
    <property type="component" value="Unassembled WGS sequence"/>
</dbReference>
<keyword evidence="4" id="KW-1185">Reference proteome</keyword>
<organism evidence="3 4">
    <name type="scientific">Neolewinella aquimaris</name>
    <dbReference type="NCBI Taxonomy" id="1835722"/>
    <lineage>
        <taxon>Bacteria</taxon>
        <taxon>Pseudomonadati</taxon>
        <taxon>Bacteroidota</taxon>
        <taxon>Saprospiria</taxon>
        <taxon>Saprospirales</taxon>
        <taxon>Lewinellaceae</taxon>
        <taxon>Neolewinella</taxon>
    </lineage>
</organism>
<comment type="caution">
    <text evidence="3">The sequence shown here is derived from an EMBL/GenBank/DDBJ whole genome shotgun (WGS) entry which is preliminary data.</text>
</comment>
<dbReference type="CDD" id="cd22954">
    <property type="entry name" value="PLL_lectin"/>
    <property type="match status" value="1"/>
</dbReference>
<dbReference type="PROSITE" id="PS00134">
    <property type="entry name" value="TRYPSIN_HIS"/>
    <property type="match status" value="1"/>
</dbReference>
<dbReference type="SUPFAM" id="SSF89372">
    <property type="entry name" value="Fucose-specific lectin"/>
    <property type="match status" value="2"/>
</dbReference>
<dbReference type="Pfam" id="PF13365">
    <property type="entry name" value="Trypsin_2"/>
    <property type="match status" value="1"/>
</dbReference>
<dbReference type="InterPro" id="IPR018114">
    <property type="entry name" value="TRYPSIN_HIS"/>
</dbReference>
<evidence type="ECO:0000313" key="4">
    <source>
        <dbReference type="Proteomes" id="UP000576209"/>
    </source>
</evidence>
<dbReference type="GO" id="GO:0004252">
    <property type="term" value="F:serine-type endopeptidase activity"/>
    <property type="evidence" value="ECO:0007669"/>
    <property type="project" value="InterPro"/>
</dbReference>
<dbReference type="PANTHER" id="PTHR36234">
    <property type="entry name" value="LYSYL ENDOPEPTIDASE"/>
    <property type="match status" value="1"/>
</dbReference>
<proteinExistence type="predicted"/>
<protein>
    <submittedName>
        <fullName evidence="3">V8-like Glu-specific endopeptidase</fullName>
    </submittedName>
</protein>
<sequence>MKKKEKTPRNDMPQEEMGGDPHQENRDPMAQSDMSDGSTEEMQDGNTSSEEMPDPNAPTSTADTSADDMPADDMMGADSGAERLISTRAKLPVAFSSKHDQLFPPMPVSAGSGGDVMEMMARSEISYAELLESQCGNTDDSQPVEQYDGTLGVTTAFVGQHQRPVGQLQWNTNLATIYTNPGNVAGVRWCTGTLISNDLFITAGHCFDQNAGTWQLPRINGTNTVISSAEIASVMHVNFNYQVDPSNNPRIEQEFPILDLLEYRLGGLDYAIVRLGGNPGATFGQTEVSDVDATESEMICIIGHPAGLPKRIEAGPVTDLHGNQIGYNDIDTLGGNSGSGILQASTGRIVGIHTNGGCTASDPNPDANHNHGVRISSIRRQSPILQNLGASRPSSGPVVAWGANRLDAFVIGTNSALYHKWWNGSAWGPSVSGYEAMGGTIIGRAEAVAWGPNRLDVFVIGTNSALYHKWWNGSAWGPSLTGYEAMGGTIIGHPRAVAWGPNRLDVFVIGTNSGLYHKWWNGSAWGPSLTGYESMGGKIIGDPEVVSWGPNRLDVFVIGTNSALYHKWWNGSAWGPSLTGYEAMGGTIIGQPRAVAWGPNRLDVFVIGTDAALYHKWWNGSSWGPSLTGYEFMGGKIIGDPEVVSWGPNRLDIFVIGTDSALYHKWWNGSSWGPSLTGYESLGGTIIGQPRVVSWGPNRLDIFVIGTDSALYHKWWNGSAWGPSKLGWEKLGGVITRF</sequence>
<dbReference type="InterPro" id="IPR058502">
    <property type="entry name" value="PLL-like_beta-prop"/>
</dbReference>
<evidence type="ECO:0000259" key="2">
    <source>
        <dbReference type="Pfam" id="PF26607"/>
    </source>
</evidence>
<dbReference type="Gene3D" id="2.40.10.10">
    <property type="entry name" value="Trypsin-like serine proteases"/>
    <property type="match status" value="2"/>
</dbReference>
<dbReference type="InterPro" id="IPR043504">
    <property type="entry name" value="Peptidase_S1_PA_chymotrypsin"/>
</dbReference>
<dbReference type="Pfam" id="PF26607">
    <property type="entry name" value="DUF8189"/>
    <property type="match status" value="1"/>
</dbReference>
<dbReference type="SUPFAM" id="SSF50494">
    <property type="entry name" value="Trypsin-like serine proteases"/>
    <property type="match status" value="1"/>
</dbReference>
<feature type="region of interest" description="Disordered" evidence="1">
    <location>
        <begin position="1"/>
        <end position="77"/>
    </location>
</feature>
<dbReference type="RefSeq" id="WP_221233922.1">
    <property type="nucleotide sequence ID" value="NZ_JACIFF010000009.1"/>
</dbReference>
<evidence type="ECO:0000256" key="1">
    <source>
        <dbReference type="SAM" id="MobiDB-lite"/>
    </source>
</evidence>
<dbReference type="AlphaFoldDB" id="A0A840E6G0"/>